<evidence type="ECO:0000256" key="9">
    <source>
        <dbReference type="PROSITE-ProRule" id="PRU00043"/>
    </source>
</evidence>
<evidence type="ECO:0000256" key="8">
    <source>
        <dbReference type="ARBA" id="ARBA00023180"/>
    </source>
</evidence>
<evidence type="ECO:0000256" key="4">
    <source>
        <dbReference type="ARBA" id="ARBA00022837"/>
    </source>
</evidence>
<feature type="chain" id="PRO_5018260501" evidence="11">
    <location>
        <begin position="18"/>
        <end position="1097"/>
    </location>
</feature>
<comment type="caution">
    <text evidence="13">The sequence shown here is derived from an EMBL/GenBank/DDBJ whole genome shotgun (WGS) entry which is preliminary data.</text>
</comment>
<dbReference type="EMBL" id="REGN01006265">
    <property type="protein sequence ID" value="RNA10194.1"/>
    <property type="molecule type" value="Genomic_DNA"/>
</dbReference>
<evidence type="ECO:0000256" key="2">
    <source>
        <dbReference type="ARBA" id="ARBA00022692"/>
    </source>
</evidence>
<evidence type="ECO:0000256" key="6">
    <source>
        <dbReference type="ARBA" id="ARBA00022989"/>
    </source>
</evidence>
<keyword evidence="8" id="KW-0325">Glycoprotein</keyword>
<dbReference type="CDD" id="cd11304">
    <property type="entry name" value="Cadherin_repeat"/>
    <property type="match status" value="5"/>
</dbReference>
<dbReference type="Pfam" id="PF00028">
    <property type="entry name" value="Cadherin"/>
    <property type="match status" value="3"/>
</dbReference>
<dbReference type="OrthoDB" id="6252479at2759"/>
<comment type="subcellular location">
    <subcellularLocation>
        <location evidence="1">Membrane</location>
        <topology evidence="1">Single-pass membrane protein</topology>
    </subcellularLocation>
</comment>
<dbReference type="GO" id="GO:0005509">
    <property type="term" value="F:calcium ion binding"/>
    <property type="evidence" value="ECO:0007669"/>
    <property type="project" value="UniProtKB-UniRule"/>
</dbReference>
<keyword evidence="7 10" id="KW-0472">Membrane</keyword>
<dbReference type="FunFam" id="2.60.40.60:FF:000002">
    <property type="entry name" value="Protocadherin alpha 2"/>
    <property type="match status" value="1"/>
</dbReference>
<dbReference type="PROSITE" id="PS50268">
    <property type="entry name" value="CADHERIN_2"/>
    <property type="match status" value="6"/>
</dbReference>
<feature type="domain" description="Cadherin" evidence="12">
    <location>
        <begin position="368"/>
        <end position="479"/>
    </location>
</feature>
<reference evidence="13 14" key="1">
    <citation type="journal article" date="2018" name="Sci. Rep.">
        <title>Genomic signatures of local adaptation to the degree of environmental predictability in rotifers.</title>
        <authorList>
            <person name="Franch-Gras L."/>
            <person name="Hahn C."/>
            <person name="Garcia-Roger E.M."/>
            <person name="Carmona M.J."/>
            <person name="Serra M."/>
            <person name="Gomez A."/>
        </authorList>
    </citation>
    <scope>NUCLEOTIDE SEQUENCE [LARGE SCALE GENOMIC DNA]</scope>
    <source>
        <strain evidence="13">HYR1</strain>
    </source>
</reference>
<evidence type="ECO:0000256" key="1">
    <source>
        <dbReference type="ARBA" id="ARBA00004167"/>
    </source>
</evidence>
<dbReference type="PROSITE" id="PS00232">
    <property type="entry name" value="CADHERIN_1"/>
    <property type="match status" value="5"/>
</dbReference>
<dbReference type="InterPro" id="IPR002126">
    <property type="entry name" value="Cadherin-like_dom"/>
</dbReference>
<dbReference type="SUPFAM" id="SSF49313">
    <property type="entry name" value="Cadherin-like"/>
    <property type="match status" value="4"/>
</dbReference>
<dbReference type="PANTHER" id="PTHR24028:SF146">
    <property type="entry name" value="CADHERIN 96CB, ISOFORM D-RELATED"/>
    <property type="match status" value="1"/>
</dbReference>
<dbReference type="InterPro" id="IPR015919">
    <property type="entry name" value="Cadherin-like_sf"/>
</dbReference>
<feature type="domain" description="Cadherin" evidence="12">
    <location>
        <begin position="121"/>
        <end position="224"/>
    </location>
</feature>
<feature type="domain" description="Cadherin" evidence="12">
    <location>
        <begin position="583"/>
        <end position="685"/>
    </location>
</feature>
<feature type="domain" description="Cadherin" evidence="12">
    <location>
        <begin position="480"/>
        <end position="582"/>
    </location>
</feature>
<protein>
    <submittedName>
        <fullName evidence="13">Protocadherin-1 isoform X2</fullName>
    </submittedName>
</protein>
<evidence type="ECO:0000259" key="12">
    <source>
        <dbReference type="PROSITE" id="PS50268"/>
    </source>
</evidence>
<dbReference type="InterPro" id="IPR020894">
    <property type="entry name" value="Cadherin_CS"/>
</dbReference>
<keyword evidence="6 10" id="KW-1133">Transmembrane helix</keyword>
<dbReference type="SMART" id="SM00112">
    <property type="entry name" value="CA"/>
    <property type="match status" value="5"/>
</dbReference>
<organism evidence="13 14">
    <name type="scientific">Brachionus plicatilis</name>
    <name type="common">Marine rotifer</name>
    <name type="synonym">Brachionus muelleri</name>
    <dbReference type="NCBI Taxonomy" id="10195"/>
    <lineage>
        <taxon>Eukaryota</taxon>
        <taxon>Metazoa</taxon>
        <taxon>Spiralia</taxon>
        <taxon>Gnathifera</taxon>
        <taxon>Rotifera</taxon>
        <taxon>Eurotatoria</taxon>
        <taxon>Monogononta</taxon>
        <taxon>Pseudotrocha</taxon>
        <taxon>Ploima</taxon>
        <taxon>Brachionidae</taxon>
        <taxon>Brachionus</taxon>
    </lineage>
</organism>
<evidence type="ECO:0000256" key="7">
    <source>
        <dbReference type="ARBA" id="ARBA00023136"/>
    </source>
</evidence>
<evidence type="ECO:0000313" key="14">
    <source>
        <dbReference type="Proteomes" id="UP000276133"/>
    </source>
</evidence>
<dbReference type="Proteomes" id="UP000276133">
    <property type="component" value="Unassembled WGS sequence"/>
</dbReference>
<accession>A0A3M7QGB0</accession>
<evidence type="ECO:0000256" key="10">
    <source>
        <dbReference type="SAM" id="Phobius"/>
    </source>
</evidence>
<evidence type="ECO:0000256" key="3">
    <source>
        <dbReference type="ARBA" id="ARBA00022737"/>
    </source>
</evidence>
<evidence type="ECO:0000256" key="11">
    <source>
        <dbReference type="SAM" id="SignalP"/>
    </source>
</evidence>
<dbReference type="STRING" id="10195.A0A3M7QGB0"/>
<feature type="domain" description="Cadherin" evidence="12">
    <location>
        <begin position="40"/>
        <end position="120"/>
    </location>
</feature>
<keyword evidence="5" id="KW-0130">Cell adhesion</keyword>
<dbReference type="PANTHER" id="PTHR24028">
    <property type="entry name" value="CADHERIN-87A"/>
    <property type="match status" value="1"/>
</dbReference>
<dbReference type="InterPro" id="IPR050174">
    <property type="entry name" value="Protocadherin/Cadherin-CA"/>
</dbReference>
<dbReference type="GO" id="GO:0007156">
    <property type="term" value="P:homophilic cell adhesion via plasma membrane adhesion molecules"/>
    <property type="evidence" value="ECO:0007669"/>
    <property type="project" value="InterPro"/>
</dbReference>
<evidence type="ECO:0000256" key="5">
    <source>
        <dbReference type="ARBA" id="ARBA00022889"/>
    </source>
</evidence>
<proteinExistence type="predicted"/>
<evidence type="ECO:0000313" key="13">
    <source>
        <dbReference type="EMBL" id="RNA10194.1"/>
    </source>
</evidence>
<sequence>MIFLSFVFITLTSCMSANRMIQLSQANITEETVYSNYLLYKFESSHKLQLIPSSSHFEIRDSDLYVNGRFDREALIQSSKCESHCVLELKIASYDRQNNIAKIYNLPVLVQDINDNQPQFQQPSYLLNISENLSSKTIVSLEPPTDLDSPQHSIQKCEILAQTRLFSLNFGKENTNLFLVIERSLDRENTSKHFLNISCTDNLTSTHTQLVINVLDTNDNVPFFLRQLYNVTIKENVKNESIARVEADDLDDPTCPNGQLIYSIDHNTDVIKSLFFINKSTGLLGLLEELDYEQSKRHVVNVKVQDQGANPVPIFTNVFINVVDMNDNAPTALVSFSDKYAQKENRSNRTMWLLEEQSYASPADLCFLTLSDLDSAEVNGFNLFAELVSVSFFNTQSASIEQEDEPVFRLQSISQDYNNVHYSLQLLGQIDREHTAFFDVKIKLSDNKGIFSLKNQMSQSSFVNIRLMVIDINDNGPVFSKNMFYFEVGENVMELNFGSVEAYDLDLDQRLEYRILDSDTEVNPNFLFFIDPVNGSLSLRGPLDREKKEMHSFLVRVSDGTFSADIAVQVKVNDENDNEPFYREKSAVFQMDENLILNTLVGNVKAIDYDVQARTDYLIEPVEMNNFFMIEPHTGNLKTVNKIDAEKHANFSFRVLVKDADYPSYSDSLNVTVLVNDLNDNAPSLSVNNLRSTVNVCNCSGVKLADLEVTDLDRDAVNRHNSIKLGQIRRFSWQLVGEIIRNYKNQSKLVQDLSDTLVQIGAVKAKKVNLRSHFKLSKRSELSIVEPCGLNSGLYNLSILLNDSDTAQTHSVQVFLLNGTFDNLTRTHLDLLAHIVQQWWSLNHVFLSKRLTGNQGDSDDLESFIYSNLTNFNSKRLLGLTGIILFSKGSNLLIVTVLAFILIILILLIAILYKSLTYKPKSDRKMLNLKLDSTDSSSLASAKIKNMSLKCSNKSQDSFTVITALSEKTKAAQKEGSISEESYVRTLSSAKTDDNIQVNDMGYYGSSDYSDSFQQRSCKKLKNDSFTSSSVLSSPSTSSDASSTYRPAVTNLYPYKTTDSKQADVKLYLERFERIYNSNPIDNSNPIQNRITTYSYV</sequence>
<keyword evidence="11" id="KW-0732">Signal</keyword>
<feature type="domain" description="Cadherin" evidence="12">
    <location>
        <begin position="225"/>
        <end position="332"/>
    </location>
</feature>
<keyword evidence="3" id="KW-0677">Repeat</keyword>
<gene>
    <name evidence="13" type="ORF">BpHYR1_012871</name>
</gene>
<feature type="transmembrane region" description="Helical" evidence="10">
    <location>
        <begin position="892"/>
        <end position="916"/>
    </location>
</feature>
<dbReference type="PRINTS" id="PR00205">
    <property type="entry name" value="CADHERIN"/>
</dbReference>
<keyword evidence="4 9" id="KW-0106">Calcium</keyword>
<keyword evidence="2 10" id="KW-0812">Transmembrane</keyword>
<dbReference type="AlphaFoldDB" id="A0A3M7QGB0"/>
<feature type="signal peptide" evidence="11">
    <location>
        <begin position="1"/>
        <end position="17"/>
    </location>
</feature>
<name>A0A3M7QGB0_BRAPC</name>
<keyword evidence="14" id="KW-1185">Reference proteome</keyword>
<dbReference type="GO" id="GO:0005886">
    <property type="term" value="C:plasma membrane"/>
    <property type="evidence" value="ECO:0007669"/>
    <property type="project" value="InterPro"/>
</dbReference>
<dbReference type="Gene3D" id="2.60.40.60">
    <property type="entry name" value="Cadherins"/>
    <property type="match status" value="6"/>
</dbReference>